<dbReference type="AlphaFoldDB" id="A0A168QS89"/>
<proteinExistence type="predicted"/>
<gene>
    <name evidence="3" type="primary">ABSGL_11313.1 scaffold 12295</name>
</gene>
<protein>
    <recommendedName>
        <fullName evidence="2">Subtilisin inhibitor domain-containing protein</fullName>
    </recommendedName>
</protein>
<dbReference type="InterPro" id="IPR036819">
    <property type="entry name" value="Subtilisin_inhibitor-like_sf"/>
</dbReference>
<dbReference type="PRINTS" id="PR00294">
    <property type="entry name" value="SSBTLNINHBTR"/>
</dbReference>
<dbReference type="InterPro" id="IPR023549">
    <property type="entry name" value="Subtilisin_inhibitor"/>
</dbReference>
<comment type="subunit">
    <text evidence="1">Homodimer.</text>
</comment>
<dbReference type="SUPFAM" id="SSF55399">
    <property type="entry name" value="Subtilisin inhibitor"/>
    <property type="match status" value="1"/>
</dbReference>
<evidence type="ECO:0000313" key="4">
    <source>
        <dbReference type="Proteomes" id="UP000078561"/>
    </source>
</evidence>
<dbReference type="Gene3D" id="3.30.350.10">
    <property type="entry name" value="Subtilisin inhibitor-like"/>
    <property type="match status" value="1"/>
</dbReference>
<name>A0A168QS89_ABSGL</name>
<evidence type="ECO:0000256" key="1">
    <source>
        <dbReference type="ARBA" id="ARBA00011738"/>
    </source>
</evidence>
<dbReference type="Proteomes" id="UP000078561">
    <property type="component" value="Unassembled WGS sequence"/>
</dbReference>
<evidence type="ECO:0000259" key="2">
    <source>
        <dbReference type="Pfam" id="PF00720"/>
    </source>
</evidence>
<sequence>MAAMSVSCAPAVAASFEPQIKTASSKEIIEIVDPDCVIPLPAPIKADTYFVFQELHDIQLVENTLLVCDDKPHGTHPTPILACGQIKAIDGKLDELPEECDCADEDDPIKVKIQGRYKGKEVNFVHTFPNPCTFKALTKPVKEFVSIGLGLN</sequence>
<keyword evidence="4" id="KW-1185">Reference proteome</keyword>
<organism evidence="3">
    <name type="scientific">Absidia glauca</name>
    <name type="common">Pin mould</name>
    <dbReference type="NCBI Taxonomy" id="4829"/>
    <lineage>
        <taxon>Eukaryota</taxon>
        <taxon>Fungi</taxon>
        <taxon>Fungi incertae sedis</taxon>
        <taxon>Mucoromycota</taxon>
        <taxon>Mucoromycotina</taxon>
        <taxon>Mucoromycetes</taxon>
        <taxon>Mucorales</taxon>
        <taxon>Cunninghamellaceae</taxon>
        <taxon>Absidia</taxon>
    </lineage>
</organism>
<dbReference type="Pfam" id="PF00720">
    <property type="entry name" value="SSI"/>
    <property type="match status" value="1"/>
</dbReference>
<evidence type="ECO:0000313" key="3">
    <source>
        <dbReference type="EMBL" id="SAM05438.1"/>
    </source>
</evidence>
<reference evidence="3" key="1">
    <citation type="submission" date="2016-04" db="EMBL/GenBank/DDBJ databases">
        <authorList>
            <person name="Evans L.H."/>
            <person name="Alamgir A."/>
            <person name="Owens N."/>
            <person name="Weber N.D."/>
            <person name="Virtaneva K."/>
            <person name="Barbian K."/>
            <person name="Babar A."/>
            <person name="Rosenke K."/>
        </authorList>
    </citation>
    <scope>NUCLEOTIDE SEQUENCE [LARGE SCALE GENOMIC DNA]</scope>
    <source>
        <strain evidence="3">CBS 101.48</strain>
    </source>
</reference>
<dbReference type="InParanoid" id="A0A168QS89"/>
<accession>A0A168QS89</accession>
<feature type="domain" description="Subtilisin inhibitor" evidence="2">
    <location>
        <begin position="61"/>
        <end position="130"/>
    </location>
</feature>
<dbReference type="InterPro" id="IPR000691">
    <property type="entry name" value="Prot_inh_I16_SSI"/>
</dbReference>
<dbReference type="EMBL" id="LT554468">
    <property type="protein sequence ID" value="SAM05438.1"/>
    <property type="molecule type" value="Genomic_DNA"/>
</dbReference>
<dbReference type="GO" id="GO:0004867">
    <property type="term" value="F:serine-type endopeptidase inhibitor activity"/>
    <property type="evidence" value="ECO:0007669"/>
    <property type="project" value="InterPro"/>
</dbReference>